<organism evidence="1">
    <name type="scientific">Arundo donax</name>
    <name type="common">Giant reed</name>
    <name type="synonym">Donax arundinaceus</name>
    <dbReference type="NCBI Taxonomy" id="35708"/>
    <lineage>
        <taxon>Eukaryota</taxon>
        <taxon>Viridiplantae</taxon>
        <taxon>Streptophyta</taxon>
        <taxon>Embryophyta</taxon>
        <taxon>Tracheophyta</taxon>
        <taxon>Spermatophyta</taxon>
        <taxon>Magnoliopsida</taxon>
        <taxon>Liliopsida</taxon>
        <taxon>Poales</taxon>
        <taxon>Poaceae</taxon>
        <taxon>PACMAD clade</taxon>
        <taxon>Arundinoideae</taxon>
        <taxon>Arundineae</taxon>
        <taxon>Arundo</taxon>
    </lineage>
</organism>
<accession>A0A0A9DUV4</accession>
<reference evidence="1" key="2">
    <citation type="journal article" date="2015" name="Data Brief">
        <title>Shoot transcriptome of the giant reed, Arundo donax.</title>
        <authorList>
            <person name="Barrero R.A."/>
            <person name="Guerrero F.D."/>
            <person name="Moolhuijzen P."/>
            <person name="Goolsby J.A."/>
            <person name="Tidwell J."/>
            <person name="Bellgard S.E."/>
            <person name="Bellgard M.I."/>
        </authorList>
    </citation>
    <scope>NUCLEOTIDE SEQUENCE</scope>
    <source>
        <tissue evidence="1">Shoot tissue taken approximately 20 cm above the soil surface</tissue>
    </source>
</reference>
<dbReference type="AlphaFoldDB" id="A0A0A9DUV4"/>
<proteinExistence type="predicted"/>
<sequence length="32" mass="3741">MLMSKTSLICDWRPEGVLPFSKEKPKLQKHVN</sequence>
<name>A0A0A9DUV4_ARUDO</name>
<reference evidence="1" key="1">
    <citation type="submission" date="2014-09" db="EMBL/GenBank/DDBJ databases">
        <authorList>
            <person name="Magalhaes I.L.F."/>
            <person name="Oliveira U."/>
            <person name="Santos F.R."/>
            <person name="Vidigal T.H.D.A."/>
            <person name="Brescovit A.D."/>
            <person name="Santos A.J."/>
        </authorList>
    </citation>
    <scope>NUCLEOTIDE SEQUENCE</scope>
    <source>
        <tissue evidence="1">Shoot tissue taken approximately 20 cm above the soil surface</tissue>
    </source>
</reference>
<evidence type="ECO:0000313" key="1">
    <source>
        <dbReference type="EMBL" id="JAD89450.1"/>
    </source>
</evidence>
<protein>
    <submittedName>
        <fullName evidence="1">Uncharacterized protein</fullName>
    </submittedName>
</protein>
<dbReference type="EMBL" id="GBRH01208445">
    <property type="protein sequence ID" value="JAD89450.1"/>
    <property type="molecule type" value="Transcribed_RNA"/>
</dbReference>